<dbReference type="OrthoDB" id="2526171at2759"/>
<feature type="compositionally biased region" description="Polar residues" evidence="1">
    <location>
        <begin position="318"/>
        <end position="329"/>
    </location>
</feature>
<evidence type="ECO:0000313" key="3">
    <source>
        <dbReference type="EMBL" id="KAG0657162.1"/>
    </source>
</evidence>
<gene>
    <name evidence="3" type="ORF">C6P46_006659</name>
</gene>
<name>A0A9P6VY82_RHOMI</name>
<keyword evidence="2" id="KW-0472">Membrane</keyword>
<comment type="caution">
    <text evidence="3">The sequence shown here is derived from an EMBL/GenBank/DDBJ whole genome shotgun (WGS) entry which is preliminary data.</text>
</comment>
<reference evidence="3 4" key="1">
    <citation type="submission" date="2020-11" db="EMBL/GenBank/DDBJ databases">
        <title>Kefir isolates.</title>
        <authorList>
            <person name="Marcisauskas S."/>
            <person name="Kim Y."/>
            <person name="Blasche S."/>
        </authorList>
    </citation>
    <scope>NUCLEOTIDE SEQUENCE [LARGE SCALE GENOMIC DNA]</scope>
    <source>
        <strain evidence="3 4">KR</strain>
    </source>
</reference>
<dbReference type="EMBL" id="PUHQ01000085">
    <property type="protein sequence ID" value="KAG0657162.1"/>
    <property type="molecule type" value="Genomic_DNA"/>
</dbReference>
<keyword evidence="2" id="KW-0812">Transmembrane</keyword>
<feature type="region of interest" description="Disordered" evidence="1">
    <location>
        <begin position="379"/>
        <end position="428"/>
    </location>
</feature>
<protein>
    <submittedName>
        <fullName evidence="3">Uncharacterized protein</fullName>
    </submittedName>
</protein>
<organism evidence="3 4">
    <name type="scientific">Rhodotorula mucilaginosa</name>
    <name type="common">Yeast</name>
    <name type="synonym">Rhodotorula rubra</name>
    <dbReference type="NCBI Taxonomy" id="5537"/>
    <lineage>
        <taxon>Eukaryota</taxon>
        <taxon>Fungi</taxon>
        <taxon>Dikarya</taxon>
        <taxon>Basidiomycota</taxon>
        <taxon>Pucciniomycotina</taxon>
        <taxon>Microbotryomycetes</taxon>
        <taxon>Sporidiobolales</taxon>
        <taxon>Sporidiobolaceae</taxon>
        <taxon>Rhodotorula</taxon>
    </lineage>
</organism>
<feature type="region of interest" description="Disordered" evidence="1">
    <location>
        <begin position="279"/>
        <end position="353"/>
    </location>
</feature>
<keyword evidence="4" id="KW-1185">Reference proteome</keyword>
<evidence type="ECO:0000256" key="1">
    <source>
        <dbReference type="SAM" id="MobiDB-lite"/>
    </source>
</evidence>
<evidence type="ECO:0000313" key="4">
    <source>
        <dbReference type="Proteomes" id="UP000777482"/>
    </source>
</evidence>
<dbReference type="Proteomes" id="UP000777482">
    <property type="component" value="Unassembled WGS sequence"/>
</dbReference>
<keyword evidence="2" id="KW-1133">Transmembrane helix</keyword>
<feature type="transmembrane region" description="Helical" evidence="2">
    <location>
        <begin position="198"/>
        <end position="220"/>
    </location>
</feature>
<proteinExistence type="predicted"/>
<sequence>MTYQNRPDELDDRCLPQYSALDNSLGHNPCRVARYLIDQCDFYEYYPLPALDLRKGRQNYPVPDTDQATVCLCSMGVYNLVQACAACQQPGPYNSTLWSDWVSNCTYSMINSGRIFPTSSPSDTEIPAWATVDSASGSLSVGSVYQRTSTGNSTLLVSAVAAASTTGTPSAQTYTEVTIPLPTSDSDPSGDSDRRRDAIAGAVVAVVFVGILFAASIIYFRRRRRRIKATQCADGASDLADWDLPAGSPSGRIRRTDGKPGSMLERPGGRVLSAAAVGADEPREVHGSGRSIATNSISTGVPVMVHRSRSRPRSVSSETELSTRATSVASEDDSSLFNDEEDSISPFSDLNRPAPSLLATRDNIHRVPVFDRSYSSFSLTPSSVAHSLSADDGRSSLHSRRSRAPTCSSNGATWGRMEEGSDAASSRR</sequence>
<evidence type="ECO:0000256" key="2">
    <source>
        <dbReference type="SAM" id="Phobius"/>
    </source>
</evidence>
<feature type="compositionally biased region" description="Acidic residues" evidence="1">
    <location>
        <begin position="330"/>
        <end position="343"/>
    </location>
</feature>
<accession>A0A9P6VY82</accession>
<dbReference type="AlphaFoldDB" id="A0A9P6VY82"/>
<feature type="region of interest" description="Disordered" evidence="1">
    <location>
        <begin position="238"/>
        <end position="267"/>
    </location>
</feature>